<proteinExistence type="predicted"/>
<feature type="domain" description="Dynamin N-terminal" evidence="1">
    <location>
        <begin position="94"/>
        <end position="136"/>
    </location>
</feature>
<dbReference type="OrthoDB" id="5981859at2759"/>
<dbReference type="STRING" id="46731.A0A3M6TIT4"/>
<gene>
    <name evidence="2" type="ORF">pdam_00023433</name>
</gene>
<sequence length="174" mass="19886">GFLLFHAKLFHGYTRILANIEQTLGRREVLKEHYEKVKDNLQTTEAVSETEVNDFRKVAEAYLKDLRTKRYTVLILGVEYMFTVSNLSHFTTSGETSAGKSSLINLLLGKNIMPTSIQQNTLTICEVSYGPAEEAVLHFANRRKPPRCSWDTLTKKNLPNNVLDLIYQPFIFNS</sequence>
<organism evidence="2 3">
    <name type="scientific">Pocillopora damicornis</name>
    <name type="common">Cauliflower coral</name>
    <name type="synonym">Millepora damicornis</name>
    <dbReference type="NCBI Taxonomy" id="46731"/>
    <lineage>
        <taxon>Eukaryota</taxon>
        <taxon>Metazoa</taxon>
        <taxon>Cnidaria</taxon>
        <taxon>Anthozoa</taxon>
        <taxon>Hexacorallia</taxon>
        <taxon>Scleractinia</taxon>
        <taxon>Astrocoeniina</taxon>
        <taxon>Pocilloporidae</taxon>
        <taxon>Pocillopora</taxon>
    </lineage>
</organism>
<dbReference type="InterPro" id="IPR027417">
    <property type="entry name" value="P-loop_NTPase"/>
</dbReference>
<evidence type="ECO:0000313" key="3">
    <source>
        <dbReference type="Proteomes" id="UP000275408"/>
    </source>
</evidence>
<dbReference type="Gene3D" id="3.40.50.300">
    <property type="entry name" value="P-loop containing nucleotide triphosphate hydrolases"/>
    <property type="match status" value="1"/>
</dbReference>
<accession>A0A3M6TIT4</accession>
<evidence type="ECO:0000259" key="1">
    <source>
        <dbReference type="Pfam" id="PF00350"/>
    </source>
</evidence>
<keyword evidence="3" id="KW-1185">Reference proteome</keyword>
<dbReference type="SUPFAM" id="SSF52540">
    <property type="entry name" value="P-loop containing nucleoside triphosphate hydrolases"/>
    <property type="match status" value="1"/>
</dbReference>
<dbReference type="Pfam" id="PF00350">
    <property type="entry name" value="Dynamin_N"/>
    <property type="match status" value="1"/>
</dbReference>
<dbReference type="AlphaFoldDB" id="A0A3M6TIT4"/>
<dbReference type="PANTHER" id="PTHR26392">
    <property type="entry name" value="MITOGEN-ACTIVATED PROTEIN KINASE KINASE KINASE 7-RELATED"/>
    <property type="match status" value="1"/>
</dbReference>
<protein>
    <recommendedName>
        <fullName evidence="1">Dynamin N-terminal domain-containing protein</fullName>
    </recommendedName>
</protein>
<dbReference type="Proteomes" id="UP000275408">
    <property type="component" value="Unassembled WGS sequence"/>
</dbReference>
<reference evidence="2 3" key="1">
    <citation type="journal article" date="2018" name="Sci. Rep.">
        <title>Comparative analysis of the Pocillopora damicornis genome highlights role of immune system in coral evolution.</title>
        <authorList>
            <person name="Cunning R."/>
            <person name="Bay R.A."/>
            <person name="Gillette P."/>
            <person name="Baker A.C."/>
            <person name="Traylor-Knowles N."/>
        </authorList>
    </citation>
    <scope>NUCLEOTIDE SEQUENCE [LARGE SCALE GENOMIC DNA]</scope>
    <source>
        <strain evidence="2">RSMAS</strain>
        <tissue evidence="2">Whole animal</tissue>
    </source>
</reference>
<dbReference type="EMBL" id="RCHS01003513">
    <property type="protein sequence ID" value="RMX41276.1"/>
    <property type="molecule type" value="Genomic_DNA"/>
</dbReference>
<comment type="caution">
    <text evidence="2">The sequence shown here is derived from an EMBL/GenBank/DDBJ whole genome shotgun (WGS) entry which is preliminary data.</text>
</comment>
<name>A0A3M6TIT4_POCDA</name>
<dbReference type="InterPro" id="IPR045063">
    <property type="entry name" value="Dynamin_N"/>
</dbReference>
<dbReference type="PANTHER" id="PTHR26392:SF92">
    <property type="entry name" value="PROTEIN KINASE DOMAIN-CONTAINING PROTEIN"/>
    <property type="match status" value="1"/>
</dbReference>
<evidence type="ECO:0000313" key="2">
    <source>
        <dbReference type="EMBL" id="RMX41276.1"/>
    </source>
</evidence>
<feature type="non-terminal residue" evidence="2">
    <location>
        <position position="1"/>
    </location>
</feature>